<evidence type="ECO:0000313" key="2">
    <source>
        <dbReference type="Proteomes" id="UP000008467"/>
    </source>
</evidence>
<evidence type="ECO:0000313" key="1">
    <source>
        <dbReference type="EMBL" id="ADZ82706.1"/>
    </source>
</evidence>
<keyword evidence="2" id="KW-1185">Reference proteome</keyword>
<dbReference type="STRING" id="642492.Clole_0974"/>
<proteinExistence type="predicted"/>
<dbReference type="eggNOG" id="ENOG50325DC">
    <property type="taxonomic scope" value="Bacteria"/>
</dbReference>
<dbReference type="AlphaFoldDB" id="F2JQW1"/>
<protein>
    <recommendedName>
        <fullName evidence="3">Phage head-tail adaptor</fullName>
    </recommendedName>
</protein>
<sequence>MRYIKFTLEQLVRVQDALGQWKESWEPIQDISVATSSKLYSTVTDDAVYRKYAPTGITMFKGFEKRGTYRILNNDITYEVQSFNTDSRITQLLLKEVVMSE</sequence>
<organism evidence="1 2">
    <name type="scientific">Cellulosilyticum lentocellum (strain ATCC 49066 / DSM 5427 / NCIMB 11756 / RHM5)</name>
    <name type="common">Clostridium lentocellum</name>
    <dbReference type="NCBI Taxonomy" id="642492"/>
    <lineage>
        <taxon>Bacteria</taxon>
        <taxon>Bacillati</taxon>
        <taxon>Bacillota</taxon>
        <taxon>Clostridia</taxon>
        <taxon>Lachnospirales</taxon>
        <taxon>Cellulosilyticaceae</taxon>
        <taxon>Cellulosilyticum</taxon>
    </lineage>
</organism>
<name>F2JQW1_CELLD</name>
<dbReference type="RefSeq" id="WP_013656006.1">
    <property type="nucleotide sequence ID" value="NC_015275.1"/>
</dbReference>
<reference evidence="1 2" key="1">
    <citation type="journal article" date="2011" name="J. Bacteriol.">
        <title>Complete genome sequence of the cellulose-degrading bacterium Cellulosilyticum lentocellum.</title>
        <authorList>
            <consortium name="US DOE Joint Genome Institute"/>
            <person name="Miller D.A."/>
            <person name="Suen G."/>
            <person name="Bruce D."/>
            <person name="Copeland A."/>
            <person name="Cheng J.F."/>
            <person name="Detter C."/>
            <person name="Goodwin L.A."/>
            <person name="Han C.S."/>
            <person name="Hauser L.J."/>
            <person name="Land M.L."/>
            <person name="Lapidus A."/>
            <person name="Lucas S."/>
            <person name="Meincke L."/>
            <person name="Pitluck S."/>
            <person name="Tapia R."/>
            <person name="Teshima H."/>
            <person name="Woyke T."/>
            <person name="Fox B.G."/>
            <person name="Angert E.R."/>
            <person name="Currie C.R."/>
        </authorList>
    </citation>
    <scope>NUCLEOTIDE SEQUENCE [LARGE SCALE GENOMIC DNA]</scope>
    <source>
        <strain evidence="2">ATCC 49066 / DSM 5427 / NCIMB 11756 / RHM5</strain>
    </source>
</reference>
<dbReference type="EMBL" id="CP002582">
    <property type="protein sequence ID" value="ADZ82706.1"/>
    <property type="molecule type" value="Genomic_DNA"/>
</dbReference>
<accession>F2JQW1</accession>
<evidence type="ECO:0008006" key="3">
    <source>
        <dbReference type="Google" id="ProtNLM"/>
    </source>
</evidence>
<gene>
    <name evidence="1" type="ordered locus">Clole_0974</name>
</gene>
<dbReference type="HOGENOM" id="CLU_2286436_0_0_9"/>
<dbReference type="Proteomes" id="UP000008467">
    <property type="component" value="Chromosome"/>
</dbReference>
<dbReference type="KEGG" id="cle:Clole_0974"/>